<accession>A0ABY6LTK5</accession>
<dbReference type="InterPro" id="IPR008775">
    <property type="entry name" value="Phytyl_CoA_dOase-like"/>
</dbReference>
<dbReference type="Proteomes" id="UP001235939">
    <property type="component" value="Chromosome X"/>
</dbReference>
<comment type="similarity">
    <text evidence="1">Belongs to the PhyH family.</text>
</comment>
<dbReference type="InterPro" id="IPR047128">
    <property type="entry name" value="PhyH"/>
</dbReference>
<evidence type="ECO:0000313" key="7">
    <source>
        <dbReference type="EMBL" id="UYV83839.1"/>
    </source>
</evidence>
<evidence type="ECO:0000256" key="4">
    <source>
        <dbReference type="ARBA" id="ARBA00034924"/>
    </source>
</evidence>
<name>A0ABY6LTK5_9ARAC</name>
<proteinExistence type="inferred from homology"/>
<reference evidence="7 8" key="1">
    <citation type="submission" date="2022-03" db="EMBL/GenBank/DDBJ databases">
        <title>A chromosomal length assembly of Cordylochernes scorpioides.</title>
        <authorList>
            <person name="Zeh D."/>
            <person name="Zeh J."/>
        </authorList>
    </citation>
    <scope>NUCLEOTIDE SEQUENCE [LARGE SCALE GENOMIC DNA]</scope>
    <source>
        <strain evidence="7">IN4F17</strain>
        <tissue evidence="7">Whole Body</tissue>
    </source>
</reference>
<organism evidence="7 8">
    <name type="scientific">Cordylochernes scorpioides</name>
    <dbReference type="NCBI Taxonomy" id="51811"/>
    <lineage>
        <taxon>Eukaryota</taxon>
        <taxon>Metazoa</taxon>
        <taxon>Ecdysozoa</taxon>
        <taxon>Arthropoda</taxon>
        <taxon>Chelicerata</taxon>
        <taxon>Arachnida</taxon>
        <taxon>Pseudoscorpiones</taxon>
        <taxon>Cheliferoidea</taxon>
        <taxon>Chernetidae</taxon>
        <taxon>Cordylochernes</taxon>
    </lineage>
</organism>
<dbReference type="Pfam" id="PF05721">
    <property type="entry name" value="PhyH"/>
    <property type="match status" value="1"/>
</dbReference>
<evidence type="ECO:0000313" key="8">
    <source>
        <dbReference type="Proteomes" id="UP001235939"/>
    </source>
</evidence>
<dbReference type="Pfam" id="PF18701">
    <property type="entry name" value="DUF5641"/>
    <property type="match status" value="1"/>
</dbReference>
<protein>
    <recommendedName>
        <fullName evidence="2">phytanoyl-CoA dioxygenase</fullName>
        <ecNumber evidence="2">1.14.11.18</ecNumber>
    </recommendedName>
    <alternativeName>
        <fullName evidence="3">Phytanic acid oxidase</fullName>
    </alternativeName>
    <alternativeName>
        <fullName evidence="4">Phytanoyl-CoA alpha-hydroxylase</fullName>
    </alternativeName>
</protein>
<evidence type="ECO:0000256" key="3">
    <source>
        <dbReference type="ARBA" id="ARBA00034921"/>
    </source>
</evidence>
<dbReference type="InterPro" id="IPR040676">
    <property type="entry name" value="DUF5641"/>
</dbReference>
<dbReference type="SUPFAM" id="SSF51197">
    <property type="entry name" value="Clavaminate synthase-like"/>
    <property type="match status" value="1"/>
</dbReference>
<evidence type="ECO:0000256" key="5">
    <source>
        <dbReference type="SAM" id="MobiDB-lite"/>
    </source>
</evidence>
<feature type="domain" description="DUF5641" evidence="6">
    <location>
        <begin position="35"/>
        <end position="68"/>
    </location>
</feature>
<dbReference type="PANTHER" id="PTHR21308">
    <property type="entry name" value="PHYTANOYL-COA ALPHA-HYDROXYLASE"/>
    <property type="match status" value="1"/>
</dbReference>
<feature type="compositionally biased region" description="Low complexity" evidence="5">
    <location>
        <begin position="211"/>
        <end position="220"/>
    </location>
</feature>
<evidence type="ECO:0000259" key="6">
    <source>
        <dbReference type="Pfam" id="PF18701"/>
    </source>
</evidence>
<evidence type="ECO:0000256" key="2">
    <source>
        <dbReference type="ARBA" id="ARBA00034809"/>
    </source>
</evidence>
<feature type="region of interest" description="Disordered" evidence="5">
    <location>
        <begin position="176"/>
        <end position="220"/>
    </location>
</feature>
<sequence>MAFSQAFGAALVENMVKRVNQRFATTGIKRCGVCHGGQLPLAKWLMGRVFETLPGKDGLVRVVCVQTDLFKLALLPVAHLILMESINSGVTWLDERSTGSGTKSTRHPLHQDLHYFPFRPEDRIVASWTAMEPVNRANGCLVVLAGSHRGPLLSHKYPDWEICSFNSQAAPSCNGILPPHRPAAGQLVGQSKFPPTNQRDQEPPPPPPSGRQPIRMIKRS</sequence>
<gene>
    <name evidence="7" type="ORF">LAZ67_X000362</name>
</gene>
<dbReference type="EMBL" id="CP092886">
    <property type="protein sequence ID" value="UYV83839.1"/>
    <property type="molecule type" value="Genomic_DNA"/>
</dbReference>
<dbReference type="PANTHER" id="PTHR21308:SF1">
    <property type="entry name" value="PHYTANOYL-COA DIOXYGENASE, PEROXISOMAL"/>
    <property type="match status" value="1"/>
</dbReference>
<keyword evidence="8" id="KW-1185">Reference proteome</keyword>
<dbReference type="Gene3D" id="2.60.120.620">
    <property type="entry name" value="q2cbj1_9rhob like domain"/>
    <property type="match status" value="1"/>
</dbReference>
<dbReference type="EC" id="1.14.11.18" evidence="2"/>
<evidence type="ECO:0000256" key="1">
    <source>
        <dbReference type="ARBA" id="ARBA00005830"/>
    </source>
</evidence>